<dbReference type="PANTHER" id="PTHR47053">
    <property type="entry name" value="MUREIN DD-ENDOPEPTIDASE MEPH-RELATED"/>
    <property type="match status" value="1"/>
</dbReference>
<evidence type="ECO:0000256" key="1">
    <source>
        <dbReference type="ARBA" id="ARBA00007074"/>
    </source>
</evidence>
<dbReference type="STRING" id="1423764.FC95_GL002021"/>
<dbReference type="InterPro" id="IPR051202">
    <property type="entry name" value="Peptidase_C40"/>
</dbReference>
<evidence type="ECO:0000313" key="5">
    <source>
        <dbReference type="EMBL" id="GEL29067.1"/>
    </source>
</evidence>
<keyword evidence="4" id="KW-0788">Thiol protease</keyword>
<dbReference type="Proteomes" id="UP000321893">
    <property type="component" value="Unassembled WGS sequence"/>
</dbReference>
<comment type="caution">
    <text evidence="5">The sequence shown here is derived from an EMBL/GenBank/DDBJ whole genome shotgun (WGS) entry which is preliminary data.</text>
</comment>
<evidence type="ECO:0000256" key="3">
    <source>
        <dbReference type="ARBA" id="ARBA00022801"/>
    </source>
</evidence>
<sequence length="277" mass="31014">MFRKHRKLLIITGSIFLVAIIVGIFVKSVIDPDSTPTVVSEVKQDVAPNKIFESYKYRYDLQIIHSNAKLYSAPAGTKGANYLGTAKTRHLSANIVGQKRCDLNNMRRVGYIAFKQAGHQYWISAQNVKFRDLNKFKGTNPKIETAINAGLKLVGKSKYDYGGGRNLSDIKNHHFDCSSFIRYCYGKAGIRLGRMDNITTYTLVTMGKPVKFQDMKRGDIFFFTNSKGQVNSHVALYLGDHLFLHDHNQSDTGGVGISTLNAPGWLKETNGTVRRIA</sequence>
<protein>
    <submittedName>
        <fullName evidence="5">Uncharacterized protein</fullName>
    </submittedName>
</protein>
<proteinExistence type="inferred from homology"/>
<dbReference type="GO" id="GO:0008234">
    <property type="term" value="F:cysteine-type peptidase activity"/>
    <property type="evidence" value="ECO:0007669"/>
    <property type="project" value="UniProtKB-KW"/>
</dbReference>
<dbReference type="GeneID" id="71567343"/>
<dbReference type="OrthoDB" id="2032428at2"/>
<dbReference type="PANTHER" id="PTHR47053:SF1">
    <property type="entry name" value="MUREIN DD-ENDOPEPTIDASE MEPH-RELATED"/>
    <property type="match status" value="1"/>
</dbReference>
<dbReference type="Gene3D" id="3.90.1720.10">
    <property type="entry name" value="endopeptidase domain like (from Nostoc punctiforme)"/>
    <property type="match status" value="1"/>
</dbReference>
<gene>
    <name evidence="5" type="ORF">LKE01_18870</name>
</gene>
<name>A0A511DXV6_LENKE</name>
<evidence type="ECO:0000313" key="6">
    <source>
        <dbReference type="Proteomes" id="UP000321893"/>
    </source>
</evidence>
<dbReference type="AlphaFoldDB" id="A0A511DXV6"/>
<reference evidence="5" key="1">
    <citation type="submission" date="2019-07" db="EMBL/GenBank/DDBJ databases">
        <title>Whole genome shotgun sequence of Lactobacillus kefiri NBRC 15888.</title>
        <authorList>
            <person name="Hosoyama A."/>
            <person name="Uohara A."/>
            <person name="Ohji S."/>
            <person name="Ichikawa N."/>
        </authorList>
    </citation>
    <scope>NUCLEOTIDE SEQUENCE [LARGE SCALE GENOMIC DNA]</scope>
    <source>
        <strain evidence="5">NBRC 15888</strain>
    </source>
</reference>
<dbReference type="InterPro" id="IPR038765">
    <property type="entry name" value="Papain-like_cys_pep_sf"/>
</dbReference>
<dbReference type="PROSITE" id="PS51935">
    <property type="entry name" value="NLPC_P60"/>
    <property type="match status" value="1"/>
</dbReference>
<organism evidence="5 6">
    <name type="scientific">Lentilactobacillus kefiri</name>
    <name type="common">Lactobacillus kefiri</name>
    <dbReference type="NCBI Taxonomy" id="33962"/>
    <lineage>
        <taxon>Bacteria</taxon>
        <taxon>Bacillati</taxon>
        <taxon>Bacillota</taxon>
        <taxon>Bacilli</taxon>
        <taxon>Lactobacillales</taxon>
        <taxon>Lactobacillaceae</taxon>
        <taxon>Lentilactobacillus</taxon>
    </lineage>
</organism>
<dbReference type="GO" id="GO:0006508">
    <property type="term" value="P:proteolysis"/>
    <property type="evidence" value="ECO:0007669"/>
    <property type="project" value="UniProtKB-KW"/>
</dbReference>
<dbReference type="EMBL" id="BJVK01000032">
    <property type="protein sequence ID" value="GEL29067.1"/>
    <property type="molecule type" value="Genomic_DNA"/>
</dbReference>
<keyword evidence="3" id="KW-0378">Hydrolase</keyword>
<dbReference type="SUPFAM" id="SSF54001">
    <property type="entry name" value="Cysteine proteinases"/>
    <property type="match status" value="1"/>
</dbReference>
<dbReference type="RefSeq" id="WP_054769556.1">
    <property type="nucleotide sequence ID" value="NZ_BJVK01000032.1"/>
</dbReference>
<keyword evidence="2" id="KW-0645">Protease</keyword>
<dbReference type="Pfam" id="PF00877">
    <property type="entry name" value="NLPC_P60"/>
    <property type="match status" value="1"/>
</dbReference>
<comment type="similarity">
    <text evidence="1">Belongs to the peptidase C40 family.</text>
</comment>
<evidence type="ECO:0000256" key="4">
    <source>
        <dbReference type="ARBA" id="ARBA00022807"/>
    </source>
</evidence>
<accession>A0A511DXV6</accession>
<keyword evidence="6" id="KW-1185">Reference proteome</keyword>
<dbReference type="InterPro" id="IPR000064">
    <property type="entry name" value="NLP_P60_dom"/>
</dbReference>
<evidence type="ECO:0000256" key="2">
    <source>
        <dbReference type="ARBA" id="ARBA00022670"/>
    </source>
</evidence>